<feature type="domain" description="Integral membrane bound transporter" evidence="7">
    <location>
        <begin position="390"/>
        <end position="514"/>
    </location>
</feature>
<feature type="transmembrane region" description="Helical" evidence="6">
    <location>
        <begin position="476"/>
        <end position="494"/>
    </location>
</feature>
<feature type="compositionally biased region" description="Basic and acidic residues" evidence="5">
    <location>
        <begin position="546"/>
        <end position="562"/>
    </location>
</feature>
<sequence>MPRLPSLTESFGGSGRALRVALAAAVGFYPAAYLMDRPVVALYALFTPIAFGVLSPLPGSSRDRAGSILRAAPAAAALIALGTALAVTTWAAAVGMLLVALALTFGAACTPRLASVVPGLQLCYILACFPPYAPETLPERLLGLLLGATALLLGELLLFPPPRRPSYAERVADALDLAAQAAGLLLRAESVDGAAADRLRTTGRELRFSRQPHGCRPTGAGRTDRALAQAGSAARRLLDQLAALGGLPPAPADTASQTLLHGIAVTCSDTAGVLRGGRSVRGAEFLEEMTARFLDERAEEPESRGDPPYALLRRRSTLLTVAASAVTVRTAADLATGGDREVPGLPHEQFWYARVPAVRLWFVRVRGNLTPRSVVFQNAVRTALGLALARLVAGSLDLSHGFWVLLSVLTLARTTAVGTWSAVRSAAAGTLVGAVVAGALIIGAGDATGVYAGLLVPMMVIAFSVGPVGGPGWAQGLFTLVVSTAFAQIAPVTWRLEEARLVDVLTGSGIGLVCGLLAWPAGARTEMRRSVAALLRASAPVVRDTADAVTGRRAEPHGDAAERPTAGSLGPALHRLRIAEAAYAQFRTEVSPRSDEDGPDWLAALNYGSRVLTGAYWLPPAQGAPDLSPDARRWVETAGREVAAAAVRAADLPSHGVAFGIAPLSPAVRSATSPGARSLLVDLEVWLDALAGELATATGAGRPASAEATNRQER</sequence>
<dbReference type="OrthoDB" id="4638444at2"/>
<dbReference type="RefSeq" id="WP_114532799.1">
    <property type="nucleotide sequence ID" value="NZ_QQBH01000035.1"/>
</dbReference>
<dbReference type="AlphaFoldDB" id="A0A369UW68"/>
<keyword evidence="4 6" id="KW-0472">Membrane</keyword>
<accession>A0A369UW68</accession>
<feature type="transmembrane region" description="Helical" evidence="6">
    <location>
        <begin position="500"/>
        <end position="519"/>
    </location>
</feature>
<keyword evidence="2 6" id="KW-0812">Transmembrane</keyword>
<evidence type="ECO:0000256" key="6">
    <source>
        <dbReference type="SAM" id="Phobius"/>
    </source>
</evidence>
<evidence type="ECO:0000256" key="5">
    <source>
        <dbReference type="SAM" id="MobiDB-lite"/>
    </source>
</evidence>
<dbReference type="GO" id="GO:0016020">
    <property type="term" value="C:membrane"/>
    <property type="evidence" value="ECO:0007669"/>
    <property type="project" value="UniProtKB-SubCell"/>
</dbReference>
<proteinExistence type="predicted"/>
<keyword evidence="3 6" id="KW-1133">Transmembrane helix</keyword>
<evidence type="ECO:0000256" key="3">
    <source>
        <dbReference type="ARBA" id="ARBA00022989"/>
    </source>
</evidence>
<feature type="transmembrane region" description="Helical" evidence="6">
    <location>
        <begin position="427"/>
        <end position="444"/>
    </location>
</feature>
<organism evidence="8 9">
    <name type="scientific">Streptomyces parvulus</name>
    <dbReference type="NCBI Taxonomy" id="146923"/>
    <lineage>
        <taxon>Bacteria</taxon>
        <taxon>Bacillati</taxon>
        <taxon>Actinomycetota</taxon>
        <taxon>Actinomycetes</taxon>
        <taxon>Kitasatosporales</taxon>
        <taxon>Streptomycetaceae</taxon>
        <taxon>Streptomyces</taxon>
    </lineage>
</organism>
<evidence type="ECO:0000256" key="2">
    <source>
        <dbReference type="ARBA" id="ARBA00022692"/>
    </source>
</evidence>
<dbReference type="Proteomes" id="UP000253742">
    <property type="component" value="Unassembled WGS sequence"/>
</dbReference>
<dbReference type="InterPro" id="IPR049453">
    <property type="entry name" value="Memb_transporter_dom"/>
</dbReference>
<protein>
    <submittedName>
        <fullName evidence="8">FUSC family protein</fullName>
    </submittedName>
</protein>
<comment type="caution">
    <text evidence="8">The sequence shown here is derived from an EMBL/GenBank/DDBJ whole genome shotgun (WGS) entry which is preliminary data.</text>
</comment>
<dbReference type="STRING" id="146923.Spa2297_00095"/>
<dbReference type="EMBL" id="QQBH01000035">
    <property type="protein sequence ID" value="RDD84741.1"/>
    <property type="molecule type" value="Genomic_DNA"/>
</dbReference>
<evidence type="ECO:0000256" key="4">
    <source>
        <dbReference type="ARBA" id="ARBA00023136"/>
    </source>
</evidence>
<comment type="subcellular location">
    <subcellularLocation>
        <location evidence="1">Membrane</location>
        <topology evidence="1">Multi-pass membrane protein</topology>
    </subcellularLocation>
</comment>
<feature type="transmembrane region" description="Helical" evidence="6">
    <location>
        <begin position="78"/>
        <end position="103"/>
    </location>
</feature>
<feature type="transmembrane region" description="Helical" evidence="6">
    <location>
        <begin position="40"/>
        <end position="57"/>
    </location>
</feature>
<evidence type="ECO:0000256" key="1">
    <source>
        <dbReference type="ARBA" id="ARBA00004141"/>
    </source>
</evidence>
<feature type="transmembrane region" description="Helical" evidence="6">
    <location>
        <begin position="402"/>
        <end position="420"/>
    </location>
</feature>
<reference evidence="8 9" key="1">
    <citation type="submission" date="2018-07" db="EMBL/GenBank/DDBJ databases">
        <title>Genome guided investigation of antibiotics producing actinomycetales strain isolated from a Macau mangrove ecosystem.</title>
        <authorList>
            <person name="Hu D."/>
        </authorList>
    </citation>
    <scope>NUCLEOTIDE SEQUENCE [LARGE SCALE GENOMIC DNA]</scope>
    <source>
        <strain evidence="8 9">2297</strain>
    </source>
</reference>
<evidence type="ECO:0000313" key="9">
    <source>
        <dbReference type="Proteomes" id="UP000253742"/>
    </source>
</evidence>
<gene>
    <name evidence="8" type="ORF">DVZ84_33560</name>
</gene>
<evidence type="ECO:0000313" key="8">
    <source>
        <dbReference type="EMBL" id="RDD84741.1"/>
    </source>
</evidence>
<feature type="region of interest" description="Disordered" evidence="5">
    <location>
        <begin position="546"/>
        <end position="568"/>
    </location>
</feature>
<feature type="transmembrane region" description="Helical" evidence="6">
    <location>
        <begin position="16"/>
        <end position="34"/>
    </location>
</feature>
<name>A0A369UW68_9ACTN</name>
<dbReference type="Pfam" id="PF13515">
    <property type="entry name" value="FUSC_2"/>
    <property type="match status" value="1"/>
</dbReference>
<evidence type="ECO:0000259" key="7">
    <source>
        <dbReference type="Pfam" id="PF13515"/>
    </source>
</evidence>